<evidence type="ECO:0000313" key="1">
    <source>
        <dbReference type="EMBL" id="CAD8151374.1"/>
    </source>
</evidence>
<comment type="caution">
    <text evidence="1">The sequence shown here is derived from an EMBL/GenBank/DDBJ whole genome shotgun (WGS) entry which is preliminary data.</text>
</comment>
<gene>
    <name evidence="1" type="ORF">PPENT_87.1.T0210321</name>
</gene>
<dbReference type="OrthoDB" id="308817at2759"/>
<accession>A0A8S1TI80</accession>
<protein>
    <submittedName>
        <fullName evidence="1">Uncharacterized protein</fullName>
    </submittedName>
</protein>
<proteinExistence type="predicted"/>
<keyword evidence="2" id="KW-1185">Reference proteome</keyword>
<dbReference type="Proteomes" id="UP000689195">
    <property type="component" value="Unassembled WGS sequence"/>
</dbReference>
<dbReference type="EMBL" id="CAJJDO010000021">
    <property type="protein sequence ID" value="CAD8151374.1"/>
    <property type="molecule type" value="Genomic_DNA"/>
</dbReference>
<reference evidence="1" key="1">
    <citation type="submission" date="2021-01" db="EMBL/GenBank/DDBJ databases">
        <authorList>
            <consortium name="Genoscope - CEA"/>
            <person name="William W."/>
        </authorList>
    </citation>
    <scope>NUCLEOTIDE SEQUENCE</scope>
</reference>
<name>A0A8S1TI80_9CILI</name>
<dbReference type="AlphaFoldDB" id="A0A8S1TI80"/>
<evidence type="ECO:0000313" key="2">
    <source>
        <dbReference type="Proteomes" id="UP000689195"/>
    </source>
</evidence>
<organism evidence="1 2">
    <name type="scientific">Paramecium pentaurelia</name>
    <dbReference type="NCBI Taxonomy" id="43138"/>
    <lineage>
        <taxon>Eukaryota</taxon>
        <taxon>Sar</taxon>
        <taxon>Alveolata</taxon>
        <taxon>Ciliophora</taxon>
        <taxon>Intramacronucleata</taxon>
        <taxon>Oligohymenophorea</taxon>
        <taxon>Peniculida</taxon>
        <taxon>Parameciidae</taxon>
        <taxon>Paramecium</taxon>
    </lineage>
</organism>
<sequence length="101" mass="11825">MYKELEAAINNIDEQTEKQLQNTITKLVKAFSLCVENDKTDCKKYSTLFDPLKQSLDQEKQGLYKCIDENQITSQQCIQTFQKKSIQIIFQQLSKIEKEVK</sequence>